<dbReference type="Proteomes" id="UP000583049">
    <property type="component" value="Unassembled WGS sequence"/>
</dbReference>
<dbReference type="PROSITE" id="PS50262">
    <property type="entry name" value="G_PROTEIN_RECEP_F1_2"/>
    <property type="match status" value="1"/>
</dbReference>
<feature type="signal peptide" evidence="11">
    <location>
        <begin position="1"/>
        <end position="20"/>
    </location>
</feature>
<evidence type="ECO:0000313" key="14">
    <source>
        <dbReference type="Proteomes" id="UP000583049"/>
    </source>
</evidence>
<evidence type="ECO:0000256" key="6">
    <source>
        <dbReference type="ARBA" id="ARBA00023040"/>
    </source>
</evidence>
<keyword evidence="4" id="KW-0552">Olfaction</keyword>
<dbReference type="InterPro" id="IPR017452">
    <property type="entry name" value="GPCR_Rhodpsn_7TM"/>
</dbReference>
<feature type="non-terminal residue" evidence="13">
    <location>
        <position position="106"/>
    </location>
</feature>
<sequence length="106" mass="11781">LHTPMYFFLLNLALLDLGSISTTVPKAMANFLLDTRAISYAGCAAQLLFFIFFLTAEYCLLTIMAYDRYVAICKPLHYGTLLGSRACVHMAAAAWGLVFLHSVLHM</sequence>
<protein>
    <submittedName>
        <fullName evidence="13">OR1G1 protein</fullName>
    </submittedName>
</protein>
<proteinExistence type="inferred from homology"/>
<keyword evidence="9" id="KW-0807">Transducer</keyword>
<dbReference type="Gene3D" id="1.20.1070.10">
    <property type="entry name" value="Rhodopsin 7-helix transmembrane proteins"/>
    <property type="match status" value="1"/>
</dbReference>
<feature type="domain" description="G-protein coupled receptors family 1 profile" evidence="12">
    <location>
        <begin position="1"/>
        <end position="106"/>
    </location>
</feature>
<comment type="caution">
    <text evidence="13">The sequence shown here is derived from an EMBL/GenBank/DDBJ whole genome shotgun (WGS) entry which is preliminary data.</text>
</comment>
<keyword evidence="3 9" id="KW-0812">Transmembrane</keyword>
<evidence type="ECO:0000259" key="12">
    <source>
        <dbReference type="PROSITE" id="PS50262"/>
    </source>
</evidence>
<dbReference type="Pfam" id="PF00001">
    <property type="entry name" value="7tm_1"/>
    <property type="match status" value="1"/>
</dbReference>
<name>A0A7L4MP35_GLAPT</name>
<dbReference type="PRINTS" id="PR00237">
    <property type="entry name" value="GPCRRHODOPSN"/>
</dbReference>
<evidence type="ECO:0000256" key="9">
    <source>
        <dbReference type="RuleBase" id="RU000688"/>
    </source>
</evidence>
<evidence type="ECO:0000256" key="1">
    <source>
        <dbReference type="ARBA" id="ARBA00004651"/>
    </source>
</evidence>
<feature type="transmembrane region" description="Helical" evidence="10">
    <location>
        <begin position="78"/>
        <end position="100"/>
    </location>
</feature>
<evidence type="ECO:0000256" key="7">
    <source>
        <dbReference type="ARBA" id="ARBA00023136"/>
    </source>
</evidence>
<dbReference type="AlphaFoldDB" id="A0A7L4MP35"/>
<evidence type="ECO:0000256" key="11">
    <source>
        <dbReference type="SAM" id="SignalP"/>
    </source>
</evidence>
<evidence type="ECO:0000256" key="5">
    <source>
        <dbReference type="ARBA" id="ARBA00022989"/>
    </source>
</evidence>
<keyword evidence="6 9" id="KW-0297">G-protein coupled receptor</keyword>
<keyword evidence="8 9" id="KW-0675">Receptor</keyword>
<accession>A0A7L4MP35</accession>
<evidence type="ECO:0000256" key="3">
    <source>
        <dbReference type="ARBA" id="ARBA00022692"/>
    </source>
</evidence>
<feature type="transmembrane region" description="Helical" evidence="10">
    <location>
        <begin position="37"/>
        <end position="66"/>
    </location>
</feature>
<keyword evidence="2" id="KW-1003">Cell membrane</keyword>
<dbReference type="EMBL" id="VWPO01005725">
    <property type="protein sequence ID" value="NXY79529.1"/>
    <property type="molecule type" value="Genomic_DNA"/>
</dbReference>
<keyword evidence="11" id="KW-0732">Signal</keyword>
<keyword evidence="4" id="KW-0716">Sensory transduction</keyword>
<dbReference type="GO" id="GO:0005886">
    <property type="term" value="C:plasma membrane"/>
    <property type="evidence" value="ECO:0007669"/>
    <property type="project" value="UniProtKB-SubCell"/>
</dbReference>
<keyword evidence="7 10" id="KW-0472">Membrane</keyword>
<comment type="subcellular location">
    <subcellularLocation>
        <location evidence="1">Cell membrane</location>
        <topology evidence="1">Multi-pass membrane protein</topology>
    </subcellularLocation>
</comment>
<dbReference type="PANTHER" id="PTHR26452">
    <property type="entry name" value="OLFACTORY RECEPTOR"/>
    <property type="match status" value="1"/>
</dbReference>
<evidence type="ECO:0000256" key="8">
    <source>
        <dbReference type="ARBA" id="ARBA00023170"/>
    </source>
</evidence>
<dbReference type="GO" id="GO:0007608">
    <property type="term" value="P:sensory perception of smell"/>
    <property type="evidence" value="ECO:0007669"/>
    <property type="project" value="UniProtKB-KW"/>
</dbReference>
<feature type="non-terminal residue" evidence="13">
    <location>
        <position position="1"/>
    </location>
</feature>
<keyword evidence="14" id="KW-1185">Reference proteome</keyword>
<keyword evidence="5 10" id="KW-1133">Transmembrane helix</keyword>
<gene>
    <name evidence="13" type="primary">Or1g1</name>
    <name evidence="13" type="ORF">GLAPRA_R01470</name>
</gene>
<evidence type="ECO:0000313" key="13">
    <source>
        <dbReference type="EMBL" id="NXY79529.1"/>
    </source>
</evidence>
<evidence type="ECO:0000256" key="2">
    <source>
        <dbReference type="ARBA" id="ARBA00022475"/>
    </source>
</evidence>
<evidence type="ECO:0000256" key="10">
    <source>
        <dbReference type="SAM" id="Phobius"/>
    </source>
</evidence>
<dbReference type="PROSITE" id="PS00237">
    <property type="entry name" value="G_PROTEIN_RECEP_F1_1"/>
    <property type="match status" value="1"/>
</dbReference>
<evidence type="ECO:0000256" key="4">
    <source>
        <dbReference type="ARBA" id="ARBA00022725"/>
    </source>
</evidence>
<dbReference type="InterPro" id="IPR000276">
    <property type="entry name" value="GPCR_Rhodpsn"/>
</dbReference>
<dbReference type="GO" id="GO:0004930">
    <property type="term" value="F:G protein-coupled receptor activity"/>
    <property type="evidence" value="ECO:0007669"/>
    <property type="project" value="UniProtKB-KW"/>
</dbReference>
<comment type="similarity">
    <text evidence="9">Belongs to the G-protein coupled receptor 1 family.</text>
</comment>
<reference evidence="13 14" key="1">
    <citation type="submission" date="2019-09" db="EMBL/GenBank/DDBJ databases">
        <title>Bird 10,000 Genomes (B10K) Project - Family phase.</title>
        <authorList>
            <person name="Zhang G."/>
        </authorList>
    </citation>
    <scope>NUCLEOTIDE SEQUENCE [LARGE SCALE GENOMIC DNA]</scope>
    <source>
        <strain evidence="13">B10K-CU-031-08</strain>
        <tissue evidence="13">Muscle</tissue>
    </source>
</reference>
<dbReference type="SUPFAM" id="SSF81321">
    <property type="entry name" value="Family A G protein-coupled receptor-like"/>
    <property type="match status" value="1"/>
</dbReference>
<dbReference type="InterPro" id="IPR050516">
    <property type="entry name" value="Olfactory_GPCR"/>
</dbReference>
<feature type="chain" id="PRO_5029763825" evidence="11">
    <location>
        <begin position="21"/>
        <end position="106"/>
    </location>
</feature>
<organism evidence="13 14">
    <name type="scientific">Glareola pratincola</name>
    <name type="common">Collared pratincole</name>
    <name type="synonym">Hirundo pratincola</name>
    <dbReference type="NCBI Taxonomy" id="43316"/>
    <lineage>
        <taxon>Eukaryota</taxon>
        <taxon>Metazoa</taxon>
        <taxon>Chordata</taxon>
        <taxon>Craniata</taxon>
        <taxon>Vertebrata</taxon>
        <taxon>Euteleostomi</taxon>
        <taxon>Archelosauria</taxon>
        <taxon>Archosauria</taxon>
        <taxon>Dinosauria</taxon>
        <taxon>Saurischia</taxon>
        <taxon>Theropoda</taxon>
        <taxon>Coelurosauria</taxon>
        <taxon>Aves</taxon>
        <taxon>Neognathae</taxon>
        <taxon>Neoaves</taxon>
        <taxon>Charadriiformes</taxon>
        <taxon>Glareolidae</taxon>
        <taxon>Glareola</taxon>
    </lineage>
</organism>